<keyword evidence="2" id="KW-1185">Reference proteome</keyword>
<evidence type="ECO:0000313" key="1">
    <source>
        <dbReference type="EMBL" id="SHJ57962.1"/>
    </source>
</evidence>
<dbReference type="OrthoDB" id="9793277at2"/>
<proteinExistence type="predicted"/>
<organism evidence="1 2">
    <name type="scientific">Anaerocolumna jejuensis DSM 15929</name>
    <dbReference type="NCBI Taxonomy" id="1121322"/>
    <lineage>
        <taxon>Bacteria</taxon>
        <taxon>Bacillati</taxon>
        <taxon>Bacillota</taxon>
        <taxon>Clostridia</taxon>
        <taxon>Lachnospirales</taxon>
        <taxon>Lachnospiraceae</taxon>
        <taxon>Anaerocolumna</taxon>
    </lineage>
</organism>
<dbReference type="RefSeq" id="WP_073272474.1">
    <property type="nucleotide sequence ID" value="NZ_FRAC01000006.1"/>
</dbReference>
<dbReference type="Proteomes" id="UP000184386">
    <property type="component" value="Unassembled WGS sequence"/>
</dbReference>
<evidence type="ECO:0000313" key="2">
    <source>
        <dbReference type="Proteomes" id="UP000184386"/>
    </source>
</evidence>
<dbReference type="EMBL" id="FRAC01000006">
    <property type="protein sequence ID" value="SHJ57962.1"/>
    <property type="molecule type" value="Genomic_DNA"/>
</dbReference>
<sequence>MIYKLNFKLDDQSEMIAIVDKVGGEKKAFNKAIIISKRCFPAKSKYQLSKDNTYRAERFRVDGEQGTAKGNYSCRILAHYISGKQDSRELFKIKGSRTAYAAITKDNKVKPDVVFIYSLSQKEVKEIGNKKAKKILGNEQEAKKVLRKFEDAVAHIPGIGGIVQDFLVLGSMVLDYVTGKYREVPASTIIGIATAVVYIAAPDLIPGAFDDIAVFKFTYDRCKKDIEAYKEWRDGKKPKQIAG</sequence>
<protein>
    <recommendedName>
        <fullName evidence="3">DUF1232 domain-containing protein</fullName>
    </recommendedName>
</protein>
<gene>
    <name evidence="1" type="ORF">SAMN02745136_00442</name>
</gene>
<accession>A0A1M6KGF3</accession>
<dbReference type="STRING" id="1121322.SAMN02745136_00442"/>
<reference evidence="1 2" key="1">
    <citation type="submission" date="2016-11" db="EMBL/GenBank/DDBJ databases">
        <authorList>
            <person name="Jaros S."/>
            <person name="Januszkiewicz K."/>
            <person name="Wedrychowicz H."/>
        </authorList>
    </citation>
    <scope>NUCLEOTIDE SEQUENCE [LARGE SCALE GENOMIC DNA]</scope>
    <source>
        <strain evidence="1 2">DSM 15929</strain>
    </source>
</reference>
<evidence type="ECO:0008006" key="3">
    <source>
        <dbReference type="Google" id="ProtNLM"/>
    </source>
</evidence>
<name>A0A1M6KGF3_9FIRM</name>
<dbReference type="AlphaFoldDB" id="A0A1M6KGF3"/>